<evidence type="ECO:0000313" key="3">
    <source>
        <dbReference type="Proteomes" id="UP000625527"/>
    </source>
</evidence>
<evidence type="ECO:0008006" key="4">
    <source>
        <dbReference type="Google" id="ProtNLM"/>
    </source>
</evidence>
<dbReference type="InterPro" id="IPR013320">
    <property type="entry name" value="ConA-like_dom_sf"/>
</dbReference>
<gene>
    <name evidence="2" type="ORF">IHE71_16085</name>
</gene>
<dbReference type="EMBL" id="JADAQT010000097">
    <property type="protein sequence ID" value="MBE1877213.1"/>
    <property type="molecule type" value="Genomic_DNA"/>
</dbReference>
<dbReference type="SUPFAM" id="SSF49899">
    <property type="entry name" value="Concanavalin A-like lectins/glucanases"/>
    <property type="match status" value="1"/>
</dbReference>
<keyword evidence="3" id="KW-1185">Reference proteome</keyword>
<evidence type="ECO:0000256" key="1">
    <source>
        <dbReference type="SAM" id="MobiDB-lite"/>
    </source>
</evidence>
<dbReference type="RefSeq" id="WP_192863760.1">
    <property type="nucleotide sequence ID" value="NZ_JADAQT010000097.1"/>
</dbReference>
<name>A0ABR9N0N2_9MICO</name>
<feature type="region of interest" description="Disordered" evidence="1">
    <location>
        <begin position="1"/>
        <end position="25"/>
    </location>
</feature>
<dbReference type="Proteomes" id="UP000625527">
    <property type="component" value="Unassembled WGS sequence"/>
</dbReference>
<protein>
    <recommendedName>
        <fullName evidence="4">GH16 domain-containing protein</fullName>
    </recommendedName>
</protein>
<accession>A0ABR9N0N2</accession>
<proteinExistence type="predicted"/>
<comment type="caution">
    <text evidence="2">The sequence shown here is derived from an EMBL/GenBank/DDBJ whole genome shotgun (WGS) entry which is preliminary data.</text>
</comment>
<dbReference type="Gene3D" id="2.60.120.200">
    <property type="match status" value="1"/>
</dbReference>
<sequence>MSTPIEKLPPPPDREPDLDDDFTGTLSPHRWVPHYLPHWTTPERSAARYAPADGGGIALRIEEDQLDWRPEDAPLRVSNLQTGTYSGPLGSRRGTHRHREDGLVVRTETPQRLLWAPTAGRVDITVTASRDEGCMLAAWLVGTEHTAEADAGEICVFEIDTAAVGATTVARSGVKAHGDPRMTTDMAEVTLPFDASAPHTWTVLWGDGETVIGCEGVVLRRIPQAPGYPLFLMIDLFEIGPPGGHYPKTATVHRVRGWQFL</sequence>
<reference evidence="2 3" key="1">
    <citation type="submission" date="2020-10" db="EMBL/GenBank/DDBJ databases">
        <title>Myceligenerans pegani sp. nov., an endophytic actinomycete isolated from Peganum harmala L. in Xinjiang, China.</title>
        <authorList>
            <person name="Xin L."/>
        </authorList>
    </citation>
    <scope>NUCLEOTIDE SEQUENCE [LARGE SCALE GENOMIC DNA]</scope>
    <source>
        <strain evidence="2 3">TRM65318</strain>
    </source>
</reference>
<evidence type="ECO:0000313" key="2">
    <source>
        <dbReference type="EMBL" id="MBE1877213.1"/>
    </source>
</evidence>
<organism evidence="2 3">
    <name type="scientific">Myceligenerans pegani</name>
    <dbReference type="NCBI Taxonomy" id="2776917"/>
    <lineage>
        <taxon>Bacteria</taxon>
        <taxon>Bacillati</taxon>
        <taxon>Actinomycetota</taxon>
        <taxon>Actinomycetes</taxon>
        <taxon>Micrococcales</taxon>
        <taxon>Promicromonosporaceae</taxon>
        <taxon>Myceligenerans</taxon>
    </lineage>
</organism>
<feature type="region of interest" description="Disordered" evidence="1">
    <location>
        <begin position="78"/>
        <end position="97"/>
    </location>
</feature>